<accession>A0AAV1DLW2</accession>
<dbReference type="PANTHER" id="PTHR47209:SF4">
    <property type="entry name" value="SEED DORMANCY CONTROL PROTEIN"/>
    <property type="match status" value="1"/>
</dbReference>
<gene>
    <name evidence="2" type="ORF">OLC1_LOCUS16857</name>
</gene>
<dbReference type="Proteomes" id="UP001161247">
    <property type="component" value="Chromosome 6"/>
</dbReference>
<dbReference type="AlphaFoldDB" id="A0AAV1DLW2"/>
<protein>
    <submittedName>
        <fullName evidence="2">OLC1v1008555C2</fullName>
    </submittedName>
</protein>
<name>A0AAV1DLW2_OLDCO</name>
<evidence type="ECO:0000259" key="1">
    <source>
        <dbReference type="Pfam" id="PF14144"/>
    </source>
</evidence>
<feature type="domain" description="DOG1" evidence="1">
    <location>
        <begin position="86"/>
        <end position="154"/>
    </location>
</feature>
<organism evidence="2 3">
    <name type="scientific">Oldenlandia corymbosa var. corymbosa</name>
    <dbReference type="NCBI Taxonomy" id="529605"/>
    <lineage>
        <taxon>Eukaryota</taxon>
        <taxon>Viridiplantae</taxon>
        <taxon>Streptophyta</taxon>
        <taxon>Embryophyta</taxon>
        <taxon>Tracheophyta</taxon>
        <taxon>Spermatophyta</taxon>
        <taxon>Magnoliopsida</taxon>
        <taxon>eudicotyledons</taxon>
        <taxon>Gunneridae</taxon>
        <taxon>Pentapetalae</taxon>
        <taxon>asterids</taxon>
        <taxon>lamiids</taxon>
        <taxon>Gentianales</taxon>
        <taxon>Rubiaceae</taxon>
        <taxon>Rubioideae</taxon>
        <taxon>Spermacoceae</taxon>
        <taxon>Hedyotis-Oldenlandia complex</taxon>
        <taxon>Oldenlandia</taxon>
    </lineage>
</organism>
<evidence type="ECO:0000313" key="3">
    <source>
        <dbReference type="Proteomes" id="UP001161247"/>
    </source>
</evidence>
<sequence>MQRSPSHSLLQFFQESDIESEVKNLGRRARKDRYHDKEDYSDEFVGEDSHLKNNKGKEPIKRRVDSSWGKHGLWNHEQKARAAKLEKQLKARLALEEMIEEQLNSFQAHYNSIMVPSSFKDVADLLMPKGTSAMELAALTWLGDWRPSSILNLLGSLISSNSESNVVGQVLPQLIKDVRVEEAVIDEEMAEIQANCVLHLPFGPIQREENDSSLLSVKEEFRKIHAVLNKAQNLRLRALELVAKKVMSQTDAAAFLVAFSAIQDFIHQFITTHRLDKGFDSQPLKSAPALESLRAFHGGSPSEGNELVLHSSFGMLSLLCRPIKEERMDLDYLCDRELVQESYDQGDENVINFGVQTKGDEDLMEISAEEYQESLTLCAP</sequence>
<dbReference type="InterPro" id="IPR053293">
    <property type="entry name" value="OCM_Kinase"/>
</dbReference>
<dbReference type="GO" id="GO:0006351">
    <property type="term" value="P:DNA-templated transcription"/>
    <property type="evidence" value="ECO:0007669"/>
    <property type="project" value="InterPro"/>
</dbReference>
<dbReference type="GO" id="GO:0043565">
    <property type="term" value="F:sequence-specific DNA binding"/>
    <property type="evidence" value="ECO:0007669"/>
    <property type="project" value="InterPro"/>
</dbReference>
<keyword evidence="3" id="KW-1185">Reference proteome</keyword>
<dbReference type="InterPro" id="IPR025422">
    <property type="entry name" value="TGA_domain"/>
</dbReference>
<dbReference type="EMBL" id="OX459123">
    <property type="protein sequence ID" value="CAI9108855.1"/>
    <property type="molecule type" value="Genomic_DNA"/>
</dbReference>
<dbReference type="PANTHER" id="PTHR47209">
    <property type="entry name" value="OS06G0639500 PROTEIN"/>
    <property type="match status" value="1"/>
</dbReference>
<evidence type="ECO:0000313" key="2">
    <source>
        <dbReference type="EMBL" id="CAI9108855.1"/>
    </source>
</evidence>
<reference evidence="2" key="1">
    <citation type="submission" date="2023-03" db="EMBL/GenBank/DDBJ databases">
        <authorList>
            <person name="Julca I."/>
        </authorList>
    </citation>
    <scope>NUCLEOTIDE SEQUENCE</scope>
</reference>
<dbReference type="Pfam" id="PF14144">
    <property type="entry name" value="DOG1"/>
    <property type="match status" value="1"/>
</dbReference>
<proteinExistence type="predicted"/>